<evidence type="ECO:0000313" key="1">
    <source>
        <dbReference type="EMBL" id="QDS96906.1"/>
    </source>
</evidence>
<sequence length="97" mass="10763">MAWSRNRVPKCRKHRASGQAIVTLSGSDHYLGPRGTKASCLASLRGSSIQPQQAEIYLAPFGGDPEERQAYQWGEGSLDIHSLRFRHPFSDEHDAAN</sequence>
<gene>
    <name evidence="1" type="ORF">HG15A2_01650</name>
</gene>
<dbReference type="AlphaFoldDB" id="A0A517MPU2"/>
<keyword evidence="2" id="KW-1185">Reference proteome</keyword>
<name>A0A517MPU2_9BACT</name>
<dbReference type="KEGG" id="amob:HG15A2_01650"/>
<dbReference type="EMBL" id="CP036263">
    <property type="protein sequence ID" value="QDS96906.1"/>
    <property type="molecule type" value="Genomic_DNA"/>
</dbReference>
<organism evidence="1 2">
    <name type="scientific">Adhaeretor mobilis</name>
    <dbReference type="NCBI Taxonomy" id="1930276"/>
    <lineage>
        <taxon>Bacteria</taxon>
        <taxon>Pseudomonadati</taxon>
        <taxon>Planctomycetota</taxon>
        <taxon>Planctomycetia</taxon>
        <taxon>Pirellulales</taxon>
        <taxon>Lacipirellulaceae</taxon>
        <taxon>Adhaeretor</taxon>
    </lineage>
</organism>
<evidence type="ECO:0000313" key="2">
    <source>
        <dbReference type="Proteomes" id="UP000319852"/>
    </source>
</evidence>
<protein>
    <submittedName>
        <fullName evidence="1">Uncharacterized protein</fullName>
    </submittedName>
</protein>
<reference evidence="1 2" key="1">
    <citation type="submission" date="2019-02" db="EMBL/GenBank/DDBJ databases">
        <title>Deep-cultivation of Planctomycetes and their phenomic and genomic characterization uncovers novel biology.</title>
        <authorList>
            <person name="Wiegand S."/>
            <person name="Jogler M."/>
            <person name="Boedeker C."/>
            <person name="Pinto D."/>
            <person name="Vollmers J."/>
            <person name="Rivas-Marin E."/>
            <person name="Kohn T."/>
            <person name="Peeters S.H."/>
            <person name="Heuer A."/>
            <person name="Rast P."/>
            <person name="Oberbeckmann S."/>
            <person name="Bunk B."/>
            <person name="Jeske O."/>
            <person name="Meyerdierks A."/>
            <person name="Storesund J.E."/>
            <person name="Kallscheuer N."/>
            <person name="Luecker S."/>
            <person name="Lage O.M."/>
            <person name="Pohl T."/>
            <person name="Merkel B.J."/>
            <person name="Hornburger P."/>
            <person name="Mueller R.-W."/>
            <person name="Bruemmer F."/>
            <person name="Labrenz M."/>
            <person name="Spormann A.M."/>
            <person name="Op den Camp H."/>
            <person name="Overmann J."/>
            <person name="Amann R."/>
            <person name="Jetten M.S.M."/>
            <person name="Mascher T."/>
            <person name="Medema M.H."/>
            <person name="Devos D.P."/>
            <person name="Kaster A.-K."/>
            <person name="Ovreas L."/>
            <person name="Rohde M."/>
            <person name="Galperin M.Y."/>
            <person name="Jogler C."/>
        </authorList>
    </citation>
    <scope>NUCLEOTIDE SEQUENCE [LARGE SCALE GENOMIC DNA]</scope>
    <source>
        <strain evidence="1 2">HG15A2</strain>
    </source>
</reference>
<accession>A0A517MPU2</accession>
<proteinExistence type="predicted"/>
<dbReference type="Proteomes" id="UP000319852">
    <property type="component" value="Chromosome"/>
</dbReference>